<accession>A0A523XEF2</accession>
<feature type="non-terminal residue" evidence="2">
    <location>
        <position position="142"/>
    </location>
</feature>
<gene>
    <name evidence="2" type="ORF">E3J38_09665</name>
</gene>
<dbReference type="Proteomes" id="UP000315534">
    <property type="component" value="Unassembled WGS sequence"/>
</dbReference>
<name>A0A523XEF2_UNCT6</name>
<evidence type="ECO:0000313" key="2">
    <source>
        <dbReference type="EMBL" id="TET77642.1"/>
    </source>
</evidence>
<feature type="transmembrane region" description="Helical" evidence="1">
    <location>
        <begin position="118"/>
        <end position="138"/>
    </location>
</feature>
<dbReference type="AlphaFoldDB" id="A0A523XEF2"/>
<evidence type="ECO:0000256" key="1">
    <source>
        <dbReference type="SAM" id="Phobius"/>
    </source>
</evidence>
<keyword evidence="1" id="KW-0472">Membrane</keyword>
<dbReference type="EMBL" id="SOIP01000556">
    <property type="protein sequence ID" value="TET77642.1"/>
    <property type="molecule type" value="Genomic_DNA"/>
</dbReference>
<comment type="caution">
    <text evidence="2">The sequence shown here is derived from an EMBL/GenBank/DDBJ whole genome shotgun (WGS) entry which is preliminary data.</text>
</comment>
<reference evidence="2 3" key="1">
    <citation type="submission" date="2019-03" db="EMBL/GenBank/DDBJ databases">
        <title>Metabolic potential of uncultured bacteria and archaea associated with petroleum seepage in deep-sea sediments.</title>
        <authorList>
            <person name="Dong X."/>
            <person name="Hubert C."/>
        </authorList>
    </citation>
    <scope>NUCLEOTIDE SEQUENCE [LARGE SCALE GENOMIC DNA]</scope>
    <source>
        <strain evidence="2">E29_bin36</strain>
    </source>
</reference>
<keyword evidence="1" id="KW-0812">Transmembrane</keyword>
<keyword evidence="1" id="KW-1133">Transmembrane helix</keyword>
<evidence type="ECO:0000313" key="3">
    <source>
        <dbReference type="Proteomes" id="UP000315534"/>
    </source>
</evidence>
<proteinExistence type="predicted"/>
<protein>
    <submittedName>
        <fullName evidence="2">Uncharacterized protein</fullName>
    </submittedName>
</protein>
<sequence length="142" mass="15475">MHAEEKFAVRIIVSENCVGDDLVRAFQGWSQVTSFGRTQFGKRVSVGDALSVLTIVDLLGVEYDLSVPRRGVASPAAICSTPVPDLKEPAIRDYAPSPIVRKTPDPHSRRDTSLSRKMLRLGWAAVVFGLFLATGFMATEIA</sequence>
<organism evidence="2 3">
    <name type="scientific">candidate division TA06 bacterium</name>
    <dbReference type="NCBI Taxonomy" id="2250710"/>
    <lineage>
        <taxon>Bacteria</taxon>
        <taxon>Bacteria division TA06</taxon>
    </lineage>
</organism>